<accession>A0A1F8GK13</accession>
<reference evidence="3 4" key="1">
    <citation type="journal article" date="2016" name="Nat. Commun.">
        <title>Thousands of microbial genomes shed light on interconnected biogeochemical processes in an aquifer system.</title>
        <authorList>
            <person name="Anantharaman K."/>
            <person name="Brown C.T."/>
            <person name="Hug L.A."/>
            <person name="Sharon I."/>
            <person name="Castelle C.J."/>
            <person name="Probst A.J."/>
            <person name="Thomas B.C."/>
            <person name="Singh A."/>
            <person name="Wilkins M.J."/>
            <person name="Karaoz U."/>
            <person name="Brodie E.L."/>
            <person name="Williams K.H."/>
            <person name="Hubbard S.S."/>
            <person name="Banfield J.F."/>
        </authorList>
    </citation>
    <scope>NUCLEOTIDE SEQUENCE [LARGE SCALE GENOMIC DNA]</scope>
</reference>
<evidence type="ECO:0000313" key="4">
    <source>
        <dbReference type="Proteomes" id="UP000178256"/>
    </source>
</evidence>
<dbReference type="STRING" id="1802697.A2925_02390"/>
<dbReference type="AlphaFoldDB" id="A0A1F8GK13"/>
<feature type="domain" description="HTH HARE-type" evidence="2">
    <location>
        <begin position="213"/>
        <end position="277"/>
    </location>
</feature>
<proteinExistence type="predicted"/>
<dbReference type="Proteomes" id="UP000178256">
    <property type="component" value="Unassembled WGS sequence"/>
</dbReference>
<dbReference type="Gene3D" id="1.10.10.1250">
    <property type="entry name" value="RNA polymerase, subunit delta, N-terminal domain"/>
    <property type="match status" value="1"/>
</dbReference>
<dbReference type="GO" id="GO:0003700">
    <property type="term" value="F:DNA-binding transcription factor activity"/>
    <property type="evidence" value="ECO:0007669"/>
    <property type="project" value="InterPro"/>
</dbReference>
<dbReference type="InterPro" id="IPR013324">
    <property type="entry name" value="RNA_pol_sigma_r3/r4-like"/>
</dbReference>
<dbReference type="SUPFAM" id="SSF88659">
    <property type="entry name" value="Sigma3 and sigma4 domains of RNA polymerase sigma factors"/>
    <property type="match status" value="1"/>
</dbReference>
<dbReference type="PANTHER" id="PTHR30603">
    <property type="entry name" value="RNA POLYMERASE SIGMA FACTOR RPO"/>
    <property type="match status" value="1"/>
</dbReference>
<dbReference type="Pfam" id="PF04545">
    <property type="entry name" value="Sigma70_r4"/>
    <property type="match status" value="1"/>
</dbReference>
<dbReference type="InterPro" id="IPR038087">
    <property type="entry name" value="RNAP_delta_N_dom_sf"/>
</dbReference>
<name>A0A1F8GK13_9BACT</name>
<comment type="caution">
    <text evidence="3">The sequence shown here is derived from an EMBL/GenBank/DDBJ whole genome shotgun (WGS) entry which is preliminary data.</text>
</comment>
<dbReference type="PRINTS" id="PR00046">
    <property type="entry name" value="SIGMA70FCT"/>
</dbReference>
<sequence>MPPRDAVKILLQKLPSKRMKDVIEKRYGLKGGRSKTLETIGKEYKITRERVRQIEADAFRHLTREETLQEVSHATDAIAAHVTLHGGVMAERHLFETMKDDKERPHLLFLLEVGSRCRPIPESEESHRAWAVDEKRAQGAARVMTGVREELEKKGAPVSQSALYEIVSRIGKKEFGGDIGDRVIETFLAASKVIKKNPYGEYGLSTWAAVNPRGVRDKAYVALVRAGNPLHFTEVAQAITDAGWSARKAHPQTVHNELIKDSRFVLVGRGYYALREWGYEPGVVRDVIVSALRESNIPLSKDRIVELVLKKRMVKPPTIFLNLQNRNIFKRLDDGTYTLV</sequence>
<evidence type="ECO:0000259" key="2">
    <source>
        <dbReference type="PROSITE" id="PS51913"/>
    </source>
</evidence>
<dbReference type="PANTHER" id="PTHR30603:SF47">
    <property type="entry name" value="RNA POLYMERASE SIGMA FACTOR SIGD, CHLOROPLASTIC"/>
    <property type="match status" value="1"/>
</dbReference>
<organism evidence="3 4">
    <name type="scientific">Candidatus Yanofskybacteria bacterium RIFCSPLOWO2_01_FULL_44_22</name>
    <dbReference type="NCBI Taxonomy" id="1802697"/>
    <lineage>
        <taxon>Bacteria</taxon>
        <taxon>Candidatus Yanofskyibacteriota</taxon>
    </lineage>
</organism>
<dbReference type="EMBL" id="MGKL01000014">
    <property type="protein sequence ID" value="OGN25671.1"/>
    <property type="molecule type" value="Genomic_DNA"/>
</dbReference>
<dbReference type="InterPro" id="IPR000943">
    <property type="entry name" value="RNA_pol_sigma70"/>
</dbReference>
<dbReference type="InterPro" id="IPR050239">
    <property type="entry name" value="Sigma-70_RNA_pol_init_factors"/>
</dbReference>
<dbReference type="PROSITE" id="PS51913">
    <property type="entry name" value="HTH_HARE"/>
    <property type="match status" value="1"/>
</dbReference>
<evidence type="ECO:0000313" key="3">
    <source>
        <dbReference type="EMBL" id="OGN25671.1"/>
    </source>
</evidence>
<dbReference type="InterPro" id="IPR007759">
    <property type="entry name" value="Asxl_HARE-HTH"/>
</dbReference>
<dbReference type="InterPro" id="IPR036388">
    <property type="entry name" value="WH-like_DNA-bd_sf"/>
</dbReference>
<gene>
    <name evidence="3" type="ORF">A2925_02390</name>
</gene>
<dbReference type="InterPro" id="IPR007630">
    <property type="entry name" value="RNA_pol_sigma70_r4"/>
</dbReference>
<dbReference type="Gene3D" id="1.10.10.10">
    <property type="entry name" value="Winged helix-like DNA-binding domain superfamily/Winged helix DNA-binding domain"/>
    <property type="match status" value="1"/>
</dbReference>
<evidence type="ECO:0000256" key="1">
    <source>
        <dbReference type="ARBA" id="ARBA00023163"/>
    </source>
</evidence>
<dbReference type="GO" id="GO:0006352">
    <property type="term" value="P:DNA-templated transcription initiation"/>
    <property type="evidence" value="ECO:0007669"/>
    <property type="project" value="InterPro"/>
</dbReference>
<protein>
    <recommendedName>
        <fullName evidence="2">HTH HARE-type domain-containing protein</fullName>
    </recommendedName>
</protein>
<keyword evidence="1" id="KW-0804">Transcription</keyword>